<evidence type="ECO:0000256" key="2">
    <source>
        <dbReference type="SAM" id="Phobius"/>
    </source>
</evidence>
<feature type="transmembrane region" description="Helical" evidence="2">
    <location>
        <begin position="114"/>
        <end position="135"/>
    </location>
</feature>
<feature type="transmembrane region" description="Helical" evidence="2">
    <location>
        <begin position="147"/>
        <end position="168"/>
    </location>
</feature>
<keyword evidence="2" id="KW-0812">Transmembrane</keyword>
<dbReference type="EMBL" id="CP089984">
    <property type="protein sequence ID" value="WXB11698.1"/>
    <property type="molecule type" value="Genomic_DNA"/>
</dbReference>
<sequence>MTTAADLSRRTPRPPRERRLPTSRDARPLPPPEPMASSRWLLGIIAFQFVAQLLLLTSLGMHRSIIRSVALAASLVCLVIVPARAVERHPAKPLVIFILALAGLEIFHPETAGIPGGAAHAFVYLATLAPVFWVSRLKIDPDDFRRIVTLFWVFCTASAFVGMLQVYFPGKFEVDSHALEHNDLAEELKITLASGARIFRPMGLTDAAGGAATAGFYSCVIGTGLLLDKSKWWWRALVFGGMLIGIFIIYLSYVRVLLVMSIICFFGNAIMLSMRGKVGKSLLFGMLIVGIFLAAWFFAVDVGGDNVRARVGSLTASSMNEVYYSNRGRFLEHTFDVLLPKYPLGAGLARWGMMANYFGDFSHSSPIYAELQWTAWLLDGGVPMLLAYPLAMLLCMWIAAKAAFYRLGAGWSDLAIWGGVMFGYDLGILAFTFDGLPFLATAGLEFWMLNAMFFVLAMRIERNAPTVNSPGPA</sequence>
<reference evidence="3 4" key="1">
    <citation type="submission" date="2021-12" db="EMBL/GenBank/DDBJ databases">
        <title>Discovery of the Pendulisporaceae a myxobacterial family with distinct sporulation behavior and unique specialized metabolism.</title>
        <authorList>
            <person name="Garcia R."/>
            <person name="Popoff A."/>
            <person name="Bader C.D."/>
            <person name="Loehr J."/>
            <person name="Walesch S."/>
            <person name="Walt C."/>
            <person name="Boldt J."/>
            <person name="Bunk B."/>
            <person name="Haeckl F.J.F.P.J."/>
            <person name="Gunesch A.P."/>
            <person name="Birkelbach J."/>
            <person name="Nuebel U."/>
            <person name="Pietschmann T."/>
            <person name="Bach T."/>
            <person name="Mueller R."/>
        </authorList>
    </citation>
    <scope>NUCLEOTIDE SEQUENCE [LARGE SCALE GENOMIC DNA]</scope>
    <source>
        <strain evidence="3 4">MSr11954</strain>
    </source>
</reference>
<feature type="transmembrane region" description="Helical" evidence="2">
    <location>
        <begin position="414"/>
        <end position="433"/>
    </location>
</feature>
<feature type="transmembrane region" description="Helical" evidence="2">
    <location>
        <begin position="256"/>
        <end position="274"/>
    </location>
</feature>
<feature type="transmembrane region" description="Helical" evidence="2">
    <location>
        <begin position="281"/>
        <end position="299"/>
    </location>
</feature>
<accession>A0ABZ2LP78</accession>
<feature type="transmembrane region" description="Helical" evidence="2">
    <location>
        <begin position="207"/>
        <end position="227"/>
    </location>
</feature>
<feature type="transmembrane region" description="Helical" evidence="2">
    <location>
        <begin position="40"/>
        <end position="59"/>
    </location>
</feature>
<feature type="transmembrane region" description="Helical" evidence="2">
    <location>
        <begin position="65"/>
        <end position="83"/>
    </location>
</feature>
<dbReference type="RefSeq" id="WP_394821320.1">
    <property type="nucleotide sequence ID" value="NZ_CP089984.1"/>
</dbReference>
<evidence type="ECO:0000256" key="1">
    <source>
        <dbReference type="SAM" id="MobiDB-lite"/>
    </source>
</evidence>
<proteinExistence type="predicted"/>
<dbReference type="Proteomes" id="UP001370348">
    <property type="component" value="Chromosome"/>
</dbReference>
<feature type="transmembrane region" description="Helical" evidence="2">
    <location>
        <begin position="232"/>
        <end position="250"/>
    </location>
</feature>
<evidence type="ECO:0000313" key="3">
    <source>
        <dbReference type="EMBL" id="WXB11698.1"/>
    </source>
</evidence>
<evidence type="ECO:0000313" key="4">
    <source>
        <dbReference type="Proteomes" id="UP001370348"/>
    </source>
</evidence>
<feature type="transmembrane region" description="Helical" evidence="2">
    <location>
        <begin position="439"/>
        <end position="458"/>
    </location>
</feature>
<keyword evidence="4" id="KW-1185">Reference proteome</keyword>
<keyword evidence="2" id="KW-1133">Transmembrane helix</keyword>
<keyword evidence="2" id="KW-0472">Membrane</keyword>
<organism evidence="3 4">
    <name type="scientific">Pendulispora albinea</name>
    <dbReference type="NCBI Taxonomy" id="2741071"/>
    <lineage>
        <taxon>Bacteria</taxon>
        <taxon>Pseudomonadati</taxon>
        <taxon>Myxococcota</taxon>
        <taxon>Myxococcia</taxon>
        <taxon>Myxococcales</taxon>
        <taxon>Sorangiineae</taxon>
        <taxon>Pendulisporaceae</taxon>
        <taxon>Pendulispora</taxon>
    </lineage>
</organism>
<gene>
    <name evidence="3" type="ORF">LZC94_28045</name>
</gene>
<protein>
    <submittedName>
        <fullName evidence="3">Uncharacterized protein</fullName>
    </submittedName>
</protein>
<name>A0ABZ2LP78_9BACT</name>
<feature type="region of interest" description="Disordered" evidence="1">
    <location>
        <begin position="1"/>
        <end position="32"/>
    </location>
</feature>
<feature type="compositionally biased region" description="Basic and acidic residues" evidence="1">
    <location>
        <begin position="14"/>
        <end position="27"/>
    </location>
</feature>
<feature type="transmembrane region" description="Helical" evidence="2">
    <location>
        <begin position="386"/>
        <end position="407"/>
    </location>
</feature>